<gene>
    <name evidence="3" type="ORF">LVJ83_00205</name>
</gene>
<keyword evidence="1" id="KW-0547">Nucleotide-binding</keyword>
<sequence>MNTLPHIGFLGPQAYMAKAIADMSTRMTVHKLYPQSWDEDEMDAVAAECRRLGIGVVAGFAQKDAFHHILINERLGNTAPLRLAFLYCMNKYLMRTLEADPFWFDAVDPLHESDEEIIAKIKEWPFMLKNTSLSLGRGIFKIKNERELKAVLADYRADTGLQALIAHQNQTFMQGIAAEALPPVVPPFIAEHMVDMNSAIEYCYEGYITTEGEIVHYALTEEIYFSNHQALGYLTPPMSIDAAAASKIEAWVNNYMGRMAALGYVGQFFNLEFWMMPNGSIALTEINPRAAHSYHYNYLYSFGNSLYEDNLALAAGGRKLPGKTPWQKWRDGDDFQYTLIVLITGKTTGKVADILDYDYVDALENREGILIRHNRGRNDILTDSDMTAAGVMLLQLWITGATQSDMIAKEREIRSKIYRQAQAEAGYPPYWQVP</sequence>
<dbReference type="Proteomes" id="UP000829817">
    <property type="component" value="Chromosome"/>
</dbReference>
<keyword evidence="1" id="KW-0067">ATP-binding</keyword>
<dbReference type="EMBL" id="CP091508">
    <property type="protein sequence ID" value="UOO81939.1"/>
    <property type="molecule type" value="Genomic_DNA"/>
</dbReference>
<evidence type="ECO:0000256" key="1">
    <source>
        <dbReference type="PROSITE-ProRule" id="PRU00409"/>
    </source>
</evidence>
<dbReference type="PROSITE" id="PS50975">
    <property type="entry name" value="ATP_GRASP"/>
    <property type="match status" value="1"/>
</dbReference>
<dbReference type="InterPro" id="IPR011761">
    <property type="entry name" value="ATP-grasp"/>
</dbReference>
<protein>
    <submittedName>
        <fullName evidence="3">ATP-grasp domain-containing protein</fullName>
    </submittedName>
</protein>
<name>A0ABY4DV99_9NEIS</name>
<feature type="domain" description="ATP-grasp" evidence="2">
    <location>
        <begin position="91"/>
        <end position="315"/>
    </location>
</feature>
<keyword evidence="4" id="KW-1185">Reference proteome</keyword>
<dbReference type="SUPFAM" id="SSF56059">
    <property type="entry name" value="Glutathione synthetase ATP-binding domain-like"/>
    <property type="match status" value="1"/>
</dbReference>
<reference evidence="3 4" key="1">
    <citation type="journal article" date="2022" name="Res Sq">
        <title>Evolution of multicellular longitudinally dividing oral cavity symbionts (Neisseriaceae).</title>
        <authorList>
            <person name="Nyongesa S."/>
            <person name="Weber P."/>
            <person name="Bernet E."/>
            <person name="Pullido F."/>
            <person name="Nieckarz M."/>
            <person name="Delaby M."/>
            <person name="Nieves C."/>
            <person name="Viehboeck T."/>
            <person name="Krause N."/>
            <person name="Rivera-Millot A."/>
            <person name="Nakamura A."/>
            <person name="Vischer N."/>
            <person name="VanNieuwenhze M."/>
            <person name="Brun Y."/>
            <person name="Cava F."/>
            <person name="Bulgheresi S."/>
            <person name="Veyrier F."/>
        </authorList>
    </citation>
    <scope>NUCLEOTIDE SEQUENCE [LARGE SCALE GENOMIC DNA]</scope>
    <source>
        <strain evidence="3 4">CCUG 63373m</strain>
    </source>
</reference>
<evidence type="ECO:0000313" key="4">
    <source>
        <dbReference type="Proteomes" id="UP000829817"/>
    </source>
</evidence>
<evidence type="ECO:0000259" key="2">
    <source>
        <dbReference type="PROSITE" id="PS50975"/>
    </source>
</evidence>
<dbReference type="RefSeq" id="WP_244785201.1">
    <property type="nucleotide sequence ID" value="NZ_CP091508.1"/>
</dbReference>
<accession>A0ABY4DV99</accession>
<evidence type="ECO:0000313" key="3">
    <source>
        <dbReference type="EMBL" id="UOO81939.1"/>
    </source>
</evidence>
<proteinExistence type="predicted"/>
<organism evidence="3 4">
    <name type="scientific">Uruburuella testudinis</name>
    <dbReference type="NCBI Taxonomy" id="1282863"/>
    <lineage>
        <taxon>Bacteria</taxon>
        <taxon>Pseudomonadati</taxon>
        <taxon>Pseudomonadota</taxon>
        <taxon>Betaproteobacteria</taxon>
        <taxon>Neisseriales</taxon>
        <taxon>Neisseriaceae</taxon>
        <taxon>Uruburuella</taxon>
    </lineage>
</organism>
<dbReference type="Gene3D" id="3.30.470.20">
    <property type="entry name" value="ATP-grasp fold, B domain"/>
    <property type="match status" value="1"/>
</dbReference>